<sequence length="222" mass="24140">MAVTSTRVSIFAGRTQLATTSASSLYINPAIPESATLANRDHTGVAPSASPHIHQLTAIPAVQTEITLAVLAQKEILDLSTHHSLKILHEGSAFVCDASITQFAEDHTATTSASWLKKFHLRGPQQRQYQNIIFSVSKISDAMIHEKEELAKSALERCEESQEQLHTPSAKSILSTTQPIPTPETPVPDPAERVATKKSLFETPAQGISDTKKLRYPDTPTP</sequence>
<dbReference type="EMBL" id="CM042036">
    <property type="protein sequence ID" value="KAI3744820.1"/>
    <property type="molecule type" value="Genomic_DNA"/>
</dbReference>
<evidence type="ECO:0000313" key="1">
    <source>
        <dbReference type="EMBL" id="KAI3744820.1"/>
    </source>
</evidence>
<gene>
    <name evidence="1" type="ORF">L1987_57913</name>
</gene>
<reference evidence="1 2" key="2">
    <citation type="journal article" date="2022" name="Mol. Ecol. Resour.">
        <title>The genomes of chicory, endive, great burdock and yacon provide insights into Asteraceae paleo-polyploidization history and plant inulin production.</title>
        <authorList>
            <person name="Fan W."/>
            <person name="Wang S."/>
            <person name="Wang H."/>
            <person name="Wang A."/>
            <person name="Jiang F."/>
            <person name="Liu H."/>
            <person name="Zhao H."/>
            <person name="Xu D."/>
            <person name="Zhang Y."/>
        </authorList>
    </citation>
    <scope>NUCLEOTIDE SEQUENCE [LARGE SCALE GENOMIC DNA]</scope>
    <source>
        <strain evidence="2">cv. Yunnan</strain>
        <tissue evidence="1">Leaves</tissue>
    </source>
</reference>
<evidence type="ECO:0000313" key="2">
    <source>
        <dbReference type="Proteomes" id="UP001056120"/>
    </source>
</evidence>
<accession>A0ACB9DEG9</accession>
<comment type="caution">
    <text evidence="1">The sequence shown here is derived from an EMBL/GenBank/DDBJ whole genome shotgun (WGS) entry which is preliminary data.</text>
</comment>
<proteinExistence type="predicted"/>
<protein>
    <submittedName>
        <fullName evidence="1">Uncharacterized protein</fullName>
    </submittedName>
</protein>
<keyword evidence="2" id="KW-1185">Reference proteome</keyword>
<organism evidence="1 2">
    <name type="scientific">Smallanthus sonchifolius</name>
    <dbReference type="NCBI Taxonomy" id="185202"/>
    <lineage>
        <taxon>Eukaryota</taxon>
        <taxon>Viridiplantae</taxon>
        <taxon>Streptophyta</taxon>
        <taxon>Embryophyta</taxon>
        <taxon>Tracheophyta</taxon>
        <taxon>Spermatophyta</taxon>
        <taxon>Magnoliopsida</taxon>
        <taxon>eudicotyledons</taxon>
        <taxon>Gunneridae</taxon>
        <taxon>Pentapetalae</taxon>
        <taxon>asterids</taxon>
        <taxon>campanulids</taxon>
        <taxon>Asterales</taxon>
        <taxon>Asteraceae</taxon>
        <taxon>Asteroideae</taxon>
        <taxon>Heliantheae alliance</taxon>
        <taxon>Millerieae</taxon>
        <taxon>Smallanthus</taxon>
    </lineage>
</organism>
<reference evidence="2" key="1">
    <citation type="journal article" date="2022" name="Mol. Ecol. Resour.">
        <title>The genomes of chicory, endive, great burdock and yacon provide insights into Asteraceae palaeo-polyploidization history and plant inulin production.</title>
        <authorList>
            <person name="Fan W."/>
            <person name="Wang S."/>
            <person name="Wang H."/>
            <person name="Wang A."/>
            <person name="Jiang F."/>
            <person name="Liu H."/>
            <person name="Zhao H."/>
            <person name="Xu D."/>
            <person name="Zhang Y."/>
        </authorList>
    </citation>
    <scope>NUCLEOTIDE SEQUENCE [LARGE SCALE GENOMIC DNA]</scope>
    <source>
        <strain evidence="2">cv. Yunnan</strain>
    </source>
</reference>
<name>A0ACB9DEG9_9ASTR</name>
<dbReference type="Proteomes" id="UP001056120">
    <property type="component" value="Linkage Group LG19"/>
</dbReference>